<protein>
    <submittedName>
        <fullName evidence="1">Uncharacterized protein</fullName>
    </submittedName>
</protein>
<evidence type="ECO:0000313" key="1">
    <source>
        <dbReference type="EMBL" id="MPC16210.1"/>
    </source>
</evidence>
<dbReference type="AlphaFoldDB" id="A0A5B7D3K8"/>
<dbReference type="Proteomes" id="UP000324222">
    <property type="component" value="Unassembled WGS sequence"/>
</dbReference>
<name>A0A5B7D3K8_PORTR</name>
<comment type="caution">
    <text evidence="1">The sequence shown here is derived from an EMBL/GenBank/DDBJ whole genome shotgun (WGS) entry which is preliminary data.</text>
</comment>
<organism evidence="1 2">
    <name type="scientific">Portunus trituberculatus</name>
    <name type="common">Swimming crab</name>
    <name type="synonym">Neptunus trituberculatus</name>
    <dbReference type="NCBI Taxonomy" id="210409"/>
    <lineage>
        <taxon>Eukaryota</taxon>
        <taxon>Metazoa</taxon>
        <taxon>Ecdysozoa</taxon>
        <taxon>Arthropoda</taxon>
        <taxon>Crustacea</taxon>
        <taxon>Multicrustacea</taxon>
        <taxon>Malacostraca</taxon>
        <taxon>Eumalacostraca</taxon>
        <taxon>Eucarida</taxon>
        <taxon>Decapoda</taxon>
        <taxon>Pleocyemata</taxon>
        <taxon>Brachyura</taxon>
        <taxon>Eubrachyura</taxon>
        <taxon>Portunoidea</taxon>
        <taxon>Portunidae</taxon>
        <taxon>Portuninae</taxon>
        <taxon>Portunus</taxon>
    </lineage>
</organism>
<accession>A0A5B7D3K8</accession>
<keyword evidence="2" id="KW-1185">Reference proteome</keyword>
<reference evidence="1 2" key="1">
    <citation type="submission" date="2019-05" db="EMBL/GenBank/DDBJ databases">
        <title>Another draft genome of Portunus trituberculatus and its Hox gene families provides insights of decapod evolution.</title>
        <authorList>
            <person name="Jeong J.-H."/>
            <person name="Song I."/>
            <person name="Kim S."/>
            <person name="Choi T."/>
            <person name="Kim D."/>
            <person name="Ryu S."/>
            <person name="Kim W."/>
        </authorList>
    </citation>
    <scope>NUCLEOTIDE SEQUENCE [LARGE SCALE GENOMIC DNA]</scope>
    <source>
        <tissue evidence="1">Muscle</tissue>
    </source>
</reference>
<sequence length="115" mass="12911">MSVLHWNVWIVSEAAWSTSGWSVNVNGIETGGELWHCRVAAVLCGGGVTLVHPLNCTQLHWSILLRRSETHHNKGAYVDSRLRFRCHIQLRDCIPKCFAALSLQLPTGCAGRFWD</sequence>
<proteinExistence type="predicted"/>
<evidence type="ECO:0000313" key="2">
    <source>
        <dbReference type="Proteomes" id="UP000324222"/>
    </source>
</evidence>
<dbReference type="EMBL" id="VSRR010000486">
    <property type="protein sequence ID" value="MPC16210.1"/>
    <property type="molecule type" value="Genomic_DNA"/>
</dbReference>
<gene>
    <name evidence="1" type="ORF">E2C01_009030</name>
</gene>